<evidence type="ECO:0000256" key="5">
    <source>
        <dbReference type="ARBA" id="ARBA00022500"/>
    </source>
</evidence>
<keyword evidence="11" id="KW-0406">Ion transport</keyword>
<feature type="transmembrane region" description="Helical" evidence="13">
    <location>
        <begin position="201"/>
        <end position="220"/>
    </location>
</feature>
<comment type="subcellular location">
    <subcellularLocation>
        <location evidence="1">Cell inner membrane</location>
        <topology evidence="1">Multi-pass membrane protein</topology>
    </subcellularLocation>
</comment>
<evidence type="ECO:0000256" key="12">
    <source>
        <dbReference type="ARBA" id="ARBA00023136"/>
    </source>
</evidence>
<evidence type="ECO:0000256" key="11">
    <source>
        <dbReference type="ARBA" id="ARBA00023065"/>
    </source>
</evidence>
<evidence type="ECO:0000259" key="15">
    <source>
        <dbReference type="Pfam" id="PF20560"/>
    </source>
</evidence>
<keyword evidence="16" id="KW-0966">Cell projection</keyword>
<gene>
    <name evidence="16" type="ORF">Ga0061064_1852</name>
</gene>
<keyword evidence="3" id="KW-0813">Transport</keyword>
<feature type="transmembrane region" description="Helical" evidence="13">
    <location>
        <begin position="7"/>
        <end position="29"/>
    </location>
</feature>
<keyword evidence="5" id="KW-0145">Chemotaxis</keyword>
<dbReference type="NCBIfam" id="TIGR03818">
    <property type="entry name" value="MotA1"/>
    <property type="match status" value="1"/>
</dbReference>
<keyword evidence="12 13" id="KW-0472">Membrane</keyword>
<dbReference type="GO" id="GO:1902600">
    <property type="term" value="P:proton transmembrane transport"/>
    <property type="evidence" value="ECO:0007669"/>
    <property type="project" value="UniProtKB-KW"/>
</dbReference>
<protein>
    <submittedName>
        <fullName evidence="16">Flagellar motor stator protein MotA</fullName>
    </submittedName>
</protein>
<keyword evidence="16" id="KW-0969">Cilium</keyword>
<feature type="transmembrane region" description="Helical" evidence="13">
    <location>
        <begin position="35"/>
        <end position="54"/>
    </location>
</feature>
<dbReference type="EMBL" id="CYHB01000005">
    <property type="protein sequence ID" value="CUA87598.1"/>
    <property type="molecule type" value="Genomic_DNA"/>
</dbReference>
<dbReference type="InterPro" id="IPR000540">
    <property type="entry name" value="Flag_MotA_CS"/>
</dbReference>
<dbReference type="PANTHER" id="PTHR30433">
    <property type="entry name" value="CHEMOTAXIS PROTEIN MOTA"/>
    <property type="match status" value="1"/>
</dbReference>
<evidence type="ECO:0000256" key="4">
    <source>
        <dbReference type="ARBA" id="ARBA00022475"/>
    </source>
</evidence>
<dbReference type="Proteomes" id="UP000182598">
    <property type="component" value="Unassembled WGS sequence"/>
</dbReference>
<dbReference type="InterPro" id="IPR046786">
    <property type="entry name" value="MotA_N"/>
</dbReference>
<keyword evidence="16" id="KW-0282">Flagellum</keyword>
<evidence type="ECO:0000256" key="8">
    <source>
        <dbReference type="ARBA" id="ARBA00022779"/>
    </source>
</evidence>
<keyword evidence="6" id="KW-0997">Cell inner membrane</keyword>
<evidence type="ECO:0000256" key="9">
    <source>
        <dbReference type="ARBA" id="ARBA00022781"/>
    </source>
</evidence>
<sequence>MLIAIGFVVVIFSVFGGFVLAGGALGPIFQPLELLIIGGAGVGSFIAANNGKAIKATLQSVKRFKRSTTYNNETYLELLAVIYKLLNKMRRDGMLAVERDIESPEESAIFQEHPEVLEDTMMLNFIADYLRLMISGNMNPQELDELMLHEIETFEAEAEIPGDALHKVGDAMPAFGIVAAVLGVVRALSTADVPPDVMGTMIAHALVGTFLGILLGYGFINPLASRVERQVAELVKTLQVIRVTLLASMHGYAPQLAVEFGRKALHTSERPTFTELEDHVRGAKAEQ</sequence>
<name>A0A0K6H9G2_9GAMM</name>
<evidence type="ECO:0000256" key="7">
    <source>
        <dbReference type="ARBA" id="ARBA00022692"/>
    </source>
</evidence>
<evidence type="ECO:0000256" key="1">
    <source>
        <dbReference type="ARBA" id="ARBA00004429"/>
    </source>
</evidence>
<dbReference type="PANTHER" id="PTHR30433:SF4">
    <property type="entry name" value="MOTILITY PROTEIN A"/>
    <property type="match status" value="1"/>
</dbReference>
<keyword evidence="4" id="KW-1003">Cell membrane</keyword>
<evidence type="ECO:0000256" key="3">
    <source>
        <dbReference type="ARBA" id="ARBA00022448"/>
    </source>
</evidence>
<keyword evidence="8" id="KW-0283">Flagellar rotation</keyword>
<dbReference type="Pfam" id="PF01618">
    <property type="entry name" value="MotA_ExbB"/>
    <property type="match status" value="1"/>
</dbReference>
<evidence type="ECO:0000313" key="17">
    <source>
        <dbReference type="Proteomes" id="UP000182598"/>
    </source>
</evidence>
<dbReference type="AlphaFoldDB" id="A0A0K6H9G2"/>
<proteinExistence type="inferred from homology"/>
<dbReference type="OrthoDB" id="9782603at2"/>
<dbReference type="InterPro" id="IPR022522">
    <property type="entry name" value="Flagellar_motor_stator_MotA"/>
</dbReference>
<feature type="transmembrane region" description="Helical" evidence="13">
    <location>
        <begin position="171"/>
        <end position="189"/>
    </location>
</feature>
<dbReference type="RefSeq" id="WP_055439496.1">
    <property type="nucleotide sequence ID" value="NZ_CYHB01000005.1"/>
</dbReference>
<keyword evidence="7 13" id="KW-0812">Transmembrane</keyword>
<dbReference type="GO" id="GO:0071978">
    <property type="term" value="P:bacterial-type flagellum-dependent swarming motility"/>
    <property type="evidence" value="ECO:0007669"/>
    <property type="project" value="InterPro"/>
</dbReference>
<evidence type="ECO:0000256" key="2">
    <source>
        <dbReference type="ARBA" id="ARBA00008038"/>
    </source>
</evidence>
<evidence type="ECO:0000256" key="6">
    <source>
        <dbReference type="ARBA" id="ARBA00022519"/>
    </source>
</evidence>
<organism evidence="16 17">
    <name type="scientific">Pseudidiomarina woesei</name>
    <dbReference type="NCBI Taxonomy" id="1381080"/>
    <lineage>
        <taxon>Bacteria</taxon>
        <taxon>Pseudomonadati</taxon>
        <taxon>Pseudomonadota</taxon>
        <taxon>Gammaproteobacteria</taxon>
        <taxon>Alteromonadales</taxon>
        <taxon>Idiomarinaceae</taxon>
        <taxon>Pseudidiomarina</taxon>
    </lineage>
</organism>
<evidence type="ECO:0000256" key="13">
    <source>
        <dbReference type="SAM" id="Phobius"/>
    </source>
</evidence>
<dbReference type="InterPro" id="IPR002898">
    <property type="entry name" value="MotA_ExbB_proton_chnl"/>
</dbReference>
<dbReference type="Pfam" id="PF20560">
    <property type="entry name" value="MotA_N"/>
    <property type="match status" value="1"/>
</dbReference>
<dbReference type="GO" id="GO:0006935">
    <property type="term" value="P:chemotaxis"/>
    <property type="evidence" value="ECO:0007669"/>
    <property type="project" value="UniProtKB-KW"/>
</dbReference>
<evidence type="ECO:0000256" key="10">
    <source>
        <dbReference type="ARBA" id="ARBA00022989"/>
    </source>
</evidence>
<evidence type="ECO:0000259" key="14">
    <source>
        <dbReference type="Pfam" id="PF01618"/>
    </source>
</evidence>
<evidence type="ECO:0000313" key="16">
    <source>
        <dbReference type="EMBL" id="CUA87598.1"/>
    </source>
</evidence>
<feature type="domain" description="MotA/TolQ/ExbB proton channel" evidence="14">
    <location>
        <begin position="121"/>
        <end position="238"/>
    </location>
</feature>
<comment type="similarity">
    <text evidence="2">Belongs to the MotA family.</text>
</comment>
<dbReference type="PROSITE" id="PS01307">
    <property type="entry name" value="MOTA"/>
    <property type="match status" value="1"/>
</dbReference>
<keyword evidence="17" id="KW-1185">Reference proteome</keyword>
<accession>A0A0K6H9G2</accession>
<dbReference type="GO" id="GO:0005886">
    <property type="term" value="C:plasma membrane"/>
    <property type="evidence" value="ECO:0007669"/>
    <property type="project" value="UniProtKB-SubCell"/>
</dbReference>
<feature type="domain" description="Motility protein A N-terminal" evidence="15">
    <location>
        <begin position="5"/>
        <end position="93"/>
    </location>
</feature>
<dbReference type="InterPro" id="IPR047055">
    <property type="entry name" value="MotA-like"/>
</dbReference>
<keyword evidence="9" id="KW-0375">Hydrogen ion transport</keyword>
<keyword evidence="10 13" id="KW-1133">Transmembrane helix</keyword>
<reference evidence="17" key="1">
    <citation type="submission" date="2015-08" db="EMBL/GenBank/DDBJ databases">
        <authorList>
            <person name="Varghese N."/>
        </authorList>
    </citation>
    <scope>NUCLEOTIDE SEQUENCE [LARGE SCALE GENOMIC DNA]</scope>
    <source>
        <strain evidence="17">DSM 27808</strain>
    </source>
</reference>